<feature type="compositionally biased region" description="Acidic residues" evidence="2">
    <location>
        <begin position="198"/>
        <end position="215"/>
    </location>
</feature>
<dbReference type="GO" id="GO:0003756">
    <property type="term" value="F:protein disulfide isomerase activity"/>
    <property type="evidence" value="ECO:0007669"/>
    <property type="project" value="TreeGrafter"/>
</dbReference>
<evidence type="ECO:0000256" key="4">
    <source>
        <dbReference type="SAM" id="SignalP"/>
    </source>
</evidence>
<keyword evidence="3" id="KW-1133">Transmembrane helix</keyword>
<dbReference type="InterPro" id="IPR013766">
    <property type="entry name" value="Thioredoxin_domain"/>
</dbReference>
<dbReference type="Gene3D" id="3.40.30.10">
    <property type="entry name" value="Glutaredoxin"/>
    <property type="match status" value="1"/>
</dbReference>
<dbReference type="InterPro" id="IPR036249">
    <property type="entry name" value="Thioredoxin-like_sf"/>
</dbReference>
<evidence type="ECO:0000256" key="3">
    <source>
        <dbReference type="SAM" id="Phobius"/>
    </source>
</evidence>
<feature type="domain" description="Thioredoxin" evidence="5">
    <location>
        <begin position="13"/>
        <end position="125"/>
    </location>
</feature>
<protein>
    <recommendedName>
        <fullName evidence="5">Thioredoxin domain-containing protein</fullName>
    </recommendedName>
</protein>
<feature type="region of interest" description="Disordered" evidence="2">
    <location>
        <begin position="198"/>
        <end position="234"/>
    </location>
</feature>
<dbReference type="OrthoDB" id="427280at2759"/>
<keyword evidence="4" id="KW-0732">Signal</keyword>
<accession>A0A196S835</accession>
<evidence type="ECO:0000313" key="6">
    <source>
        <dbReference type="EMBL" id="OAO12526.1"/>
    </source>
</evidence>
<dbReference type="Proteomes" id="UP000078348">
    <property type="component" value="Unassembled WGS sequence"/>
</dbReference>
<feature type="transmembrane region" description="Helical" evidence="3">
    <location>
        <begin position="158"/>
        <end position="181"/>
    </location>
</feature>
<comment type="similarity">
    <text evidence="1">Belongs to the protein disulfide isomerase family.</text>
</comment>
<feature type="chain" id="PRO_5008274445" description="Thioredoxin domain-containing protein" evidence="4">
    <location>
        <begin position="19"/>
        <end position="234"/>
    </location>
</feature>
<dbReference type="AlphaFoldDB" id="A0A196S835"/>
<name>A0A196S835_BLAHN</name>
<organism evidence="6 7">
    <name type="scientific">Blastocystis sp. subtype 1 (strain ATCC 50177 / NandII)</name>
    <dbReference type="NCBI Taxonomy" id="478820"/>
    <lineage>
        <taxon>Eukaryota</taxon>
        <taxon>Sar</taxon>
        <taxon>Stramenopiles</taxon>
        <taxon>Bigyra</taxon>
        <taxon>Opalozoa</taxon>
        <taxon>Opalinata</taxon>
        <taxon>Blastocystidae</taxon>
        <taxon>Blastocystis</taxon>
    </lineage>
</organism>
<dbReference type="PRINTS" id="PR00421">
    <property type="entry name" value="THIOREDOXIN"/>
</dbReference>
<dbReference type="PROSITE" id="PS51352">
    <property type="entry name" value="THIOREDOXIN_2"/>
    <property type="match status" value="1"/>
</dbReference>
<sequence length="234" mass="26549">MSVHFFAIWVFVALIASASEVVELTDDTFDAHVLAKDAGVWFVRFYAPWCGHCKALKPVWDSISDKLKGTVSFGDVDATEQFGLNHRFSIGQYPTLLLFANGRSYEFDGSRTEEEIEAFATGGYKEKESSAIPWKTLKIVAVVEKYMNIANLYLYQHPLFTCIFLFVIGLALGMSVTFLCFEMYYSWKYGYYEEEEEEVDEANATEEVAETEEAVAEATATEEVVDEEPKEDNE</sequence>
<dbReference type="PANTHER" id="PTHR45672">
    <property type="entry name" value="PROTEIN DISULFIDE-ISOMERASE C17H9.14C-RELATED"/>
    <property type="match status" value="1"/>
</dbReference>
<keyword evidence="3" id="KW-0472">Membrane</keyword>
<dbReference type="InterPro" id="IPR051063">
    <property type="entry name" value="PDI"/>
</dbReference>
<dbReference type="PROSITE" id="PS00194">
    <property type="entry name" value="THIOREDOXIN_1"/>
    <property type="match status" value="1"/>
</dbReference>
<dbReference type="SUPFAM" id="SSF52833">
    <property type="entry name" value="Thioredoxin-like"/>
    <property type="match status" value="1"/>
</dbReference>
<dbReference type="GO" id="GO:0005783">
    <property type="term" value="C:endoplasmic reticulum"/>
    <property type="evidence" value="ECO:0007669"/>
    <property type="project" value="TreeGrafter"/>
</dbReference>
<gene>
    <name evidence="6" type="ORF">AV274_5794</name>
</gene>
<proteinExistence type="inferred from homology"/>
<dbReference type="STRING" id="478820.A0A196S835"/>
<evidence type="ECO:0000313" key="7">
    <source>
        <dbReference type="Proteomes" id="UP000078348"/>
    </source>
</evidence>
<dbReference type="EMBL" id="LXWW01000541">
    <property type="protein sequence ID" value="OAO12526.1"/>
    <property type="molecule type" value="Genomic_DNA"/>
</dbReference>
<keyword evidence="7" id="KW-1185">Reference proteome</keyword>
<evidence type="ECO:0000256" key="1">
    <source>
        <dbReference type="ARBA" id="ARBA00006347"/>
    </source>
</evidence>
<feature type="signal peptide" evidence="4">
    <location>
        <begin position="1"/>
        <end position="18"/>
    </location>
</feature>
<dbReference type="GO" id="GO:0006457">
    <property type="term" value="P:protein folding"/>
    <property type="evidence" value="ECO:0007669"/>
    <property type="project" value="TreeGrafter"/>
</dbReference>
<comment type="caution">
    <text evidence="6">The sequence shown here is derived from an EMBL/GenBank/DDBJ whole genome shotgun (WGS) entry which is preliminary data.</text>
</comment>
<dbReference type="InterPro" id="IPR017937">
    <property type="entry name" value="Thioredoxin_CS"/>
</dbReference>
<evidence type="ECO:0000256" key="2">
    <source>
        <dbReference type="SAM" id="MobiDB-lite"/>
    </source>
</evidence>
<feature type="compositionally biased region" description="Acidic residues" evidence="2">
    <location>
        <begin position="223"/>
        <end position="234"/>
    </location>
</feature>
<reference evidence="6 7" key="1">
    <citation type="submission" date="2016-05" db="EMBL/GenBank/DDBJ databases">
        <title>Nuclear genome of Blastocystis sp. subtype 1 NandII.</title>
        <authorList>
            <person name="Gentekaki E."/>
            <person name="Curtis B."/>
            <person name="Stairs C."/>
            <person name="Eme L."/>
            <person name="Herman E."/>
            <person name="Klimes V."/>
            <person name="Arias M.C."/>
            <person name="Elias M."/>
            <person name="Hilliou F."/>
            <person name="Klute M."/>
            <person name="Malik S.-B."/>
            <person name="Pightling A."/>
            <person name="Rachubinski R."/>
            <person name="Salas D."/>
            <person name="Schlacht A."/>
            <person name="Suga H."/>
            <person name="Archibald J."/>
            <person name="Ball S.G."/>
            <person name="Clark G."/>
            <person name="Dacks J."/>
            <person name="Van Der Giezen M."/>
            <person name="Tsaousis A."/>
            <person name="Roger A."/>
        </authorList>
    </citation>
    <scope>NUCLEOTIDE SEQUENCE [LARGE SCALE GENOMIC DNA]</scope>
    <source>
        <strain evidence="7">ATCC 50177 / NandII</strain>
    </source>
</reference>
<keyword evidence="3" id="KW-0812">Transmembrane</keyword>
<dbReference type="Pfam" id="PF00085">
    <property type="entry name" value="Thioredoxin"/>
    <property type="match status" value="1"/>
</dbReference>
<evidence type="ECO:0000259" key="5">
    <source>
        <dbReference type="PROSITE" id="PS51352"/>
    </source>
</evidence>